<accession>A0A7J5DJE1</accession>
<dbReference type="RefSeq" id="WP_151468851.1">
    <property type="nucleotide sequence ID" value="NZ_WBKG01000006.1"/>
</dbReference>
<evidence type="ECO:0000313" key="2">
    <source>
        <dbReference type="EMBL" id="KAB1988819.1"/>
    </source>
</evidence>
<dbReference type="AlphaFoldDB" id="A0A7J5DJE1"/>
<protein>
    <submittedName>
        <fullName evidence="2">Transposase</fullName>
    </submittedName>
</protein>
<reference evidence="2 3" key="1">
    <citation type="submission" date="2019-09" db="EMBL/GenBank/DDBJ databases">
        <title>Isolation and identification of active actinomycetes.</title>
        <authorList>
            <person name="Yu Z."/>
            <person name="Han C."/>
            <person name="Yu B."/>
        </authorList>
    </citation>
    <scope>NUCLEOTIDE SEQUENCE [LARGE SCALE GENOMIC DNA]</scope>
    <source>
        <strain evidence="2 3">NEAU-H2</strain>
    </source>
</reference>
<sequence>MGSKSNRSRRYTEEFKRDEVALVHSSGKTVTEVARDPELEKMKPELLQMLRREDIYVWERGAIEAYYPELQVNESNNKNDRARSFCERYTTADAIRGLPAFKDSTTCEFDTSFQTFFGTSPLQPEAVEVPQQATARDRKPGPATSPVARGPL</sequence>
<organism evidence="2 3">
    <name type="scientific">Streptomyces triticiradicis</name>
    <dbReference type="NCBI Taxonomy" id="2651189"/>
    <lineage>
        <taxon>Bacteria</taxon>
        <taxon>Bacillati</taxon>
        <taxon>Actinomycetota</taxon>
        <taxon>Actinomycetes</taxon>
        <taxon>Kitasatosporales</taxon>
        <taxon>Streptomycetaceae</taxon>
        <taxon>Streptomyces</taxon>
    </lineage>
</organism>
<evidence type="ECO:0000256" key="1">
    <source>
        <dbReference type="SAM" id="MobiDB-lite"/>
    </source>
</evidence>
<proteinExistence type="predicted"/>
<dbReference type="Proteomes" id="UP000442990">
    <property type="component" value="Unassembled WGS sequence"/>
</dbReference>
<feature type="region of interest" description="Disordered" evidence="1">
    <location>
        <begin position="120"/>
        <end position="152"/>
    </location>
</feature>
<keyword evidence="3" id="KW-1185">Reference proteome</keyword>
<dbReference type="EMBL" id="WBKG01000006">
    <property type="protein sequence ID" value="KAB1988819.1"/>
    <property type="molecule type" value="Genomic_DNA"/>
</dbReference>
<evidence type="ECO:0000313" key="3">
    <source>
        <dbReference type="Proteomes" id="UP000442990"/>
    </source>
</evidence>
<name>A0A7J5DJE1_9ACTN</name>
<gene>
    <name evidence="2" type="ORF">F8144_09700</name>
</gene>
<comment type="caution">
    <text evidence="2">The sequence shown here is derived from an EMBL/GenBank/DDBJ whole genome shotgun (WGS) entry which is preliminary data.</text>
</comment>